<protein>
    <submittedName>
        <fullName evidence="2">Uncharacterized protein</fullName>
    </submittedName>
</protein>
<comment type="caution">
    <text evidence="2">The sequence shown here is derived from an EMBL/GenBank/DDBJ whole genome shotgun (WGS) entry which is preliminary data.</text>
</comment>
<name>A0A427XMF7_9TREE</name>
<dbReference type="GeneID" id="39594106"/>
<evidence type="ECO:0000256" key="1">
    <source>
        <dbReference type="SAM" id="MobiDB-lite"/>
    </source>
</evidence>
<feature type="compositionally biased region" description="Basic and acidic residues" evidence="1">
    <location>
        <begin position="396"/>
        <end position="409"/>
    </location>
</feature>
<evidence type="ECO:0000313" key="2">
    <source>
        <dbReference type="EMBL" id="RSH79897.1"/>
    </source>
</evidence>
<dbReference type="Proteomes" id="UP000279236">
    <property type="component" value="Unassembled WGS sequence"/>
</dbReference>
<sequence>MAPSGTVGEFLGVPEDPPDAPSLAALNDQTTQNGTFGRAIKDYFVDLSHRAGEVAQQQSLVELANSVVKTSREPFCDLSAQQPGSLRDVKVHDGIPYLGTVALMTERHAVDNQGDVPPSSSQLGTSKPDLWMSLTLEVQDNIYMLPSLFGELKVFTGLWQDKTAVQKSRQSWYQAILYSFAAFEQCGTWMGLAMVNECFSRLCVLDDKPLFEVRRKTPSDTTQGFSEQQQLQQQTIEHIKHDAKVFTVAIELSDEARAMVGQQMSIQEFLAHETLPRAFRHRLCELDPDGKPKYHRQDRMYTIDWAGATAFYNTIVKAVQLLARLPMDVAPTRLSPPSETFKAFRDTITGNGNPFNITRADVEVIVGWKREGKKRKGRADAVGASRDPRPPPGGSRGKDPDAADRKGPEDPTQDPKSGDKGSRKSGKSSSSKRSHESSKGGSKSKSACQRAPDEGSASLPEPFKTLKSSLDALFAPSLGPSGRLHEYVSIMVRKLSRHPNLDDPNTAKSVSDPTTAKSVFYPTTAKSVFDRLEECTNDDLSWTGDDMHSSCGSSSEGDDADTSLESALDAGTAAYISDWRLAVDTPTHEDPTLTACCPETKPSVTIRIVPVSAATMDKLLELRMQA</sequence>
<feature type="compositionally biased region" description="Basic residues" evidence="1">
    <location>
        <begin position="423"/>
        <end position="432"/>
    </location>
</feature>
<dbReference type="AlphaFoldDB" id="A0A427XMF7"/>
<feature type="region of interest" description="Disordered" evidence="1">
    <location>
        <begin position="371"/>
        <end position="462"/>
    </location>
</feature>
<reference evidence="2 3" key="1">
    <citation type="submission" date="2018-11" db="EMBL/GenBank/DDBJ databases">
        <title>Genome sequence of Apiotrichum porosum DSM 27194.</title>
        <authorList>
            <person name="Aliyu H."/>
            <person name="Gorte O."/>
            <person name="Ochsenreither K."/>
        </authorList>
    </citation>
    <scope>NUCLEOTIDE SEQUENCE [LARGE SCALE GENOMIC DNA]</scope>
    <source>
        <strain evidence="2 3">DSM 27194</strain>
    </source>
</reference>
<dbReference type="EMBL" id="RSCE01000009">
    <property type="protein sequence ID" value="RSH79897.1"/>
    <property type="molecule type" value="Genomic_DNA"/>
</dbReference>
<dbReference type="OrthoDB" id="10689601at2759"/>
<proteinExistence type="predicted"/>
<keyword evidence="3" id="KW-1185">Reference proteome</keyword>
<evidence type="ECO:0000313" key="3">
    <source>
        <dbReference type="Proteomes" id="UP000279236"/>
    </source>
</evidence>
<gene>
    <name evidence="2" type="ORF">EHS24_009563</name>
</gene>
<organism evidence="2 3">
    <name type="scientific">Apiotrichum porosum</name>
    <dbReference type="NCBI Taxonomy" id="105984"/>
    <lineage>
        <taxon>Eukaryota</taxon>
        <taxon>Fungi</taxon>
        <taxon>Dikarya</taxon>
        <taxon>Basidiomycota</taxon>
        <taxon>Agaricomycotina</taxon>
        <taxon>Tremellomycetes</taxon>
        <taxon>Trichosporonales</taxon>
        <taxon>Trichosporonaceae</taxon>
        <taxon>Apiotrichum</taxon>
    </lineage>
</organism>
<accession>A0A427XMF7</accession>
<dbReference type="RefSeq" id="XP_028475006.1">
    <property type="nucleotide sequence ID" value="XM_028624838.1"/>
</dbReference>